<evidence type="ECO:0000313" key="1">
    <source>
        <dbReference type="EMBL" id="CBK22969.2"/>
    </source>
</evidence>
<reference evidence="1" key="1">
    <citation type="submission" date="2010-02" db="EMBL/GenBank/DDBJ databases">
        <title>Sequencing and annotation of the Blastocystis hominis genome.</title>
        <authorList>
            <person name="Wincker P."/>
        </authorList>
    </citation>
    <scope>NUCLEOTIDE SEQUENCE</scope>
    <source>
        <strain evidence="1">Singapore isolate B</strain>
    </source>
</reference>
<name>D8M4I0_BLAHO</name>
<proteinExistence type="predicted"/>
<dbReference type="AlphaFoldDB" id="D8M4I0"/>
<gene>
    <name evidence="1" type="ORF">GSBLH_T00002933001</name>
</gene>
<protein>
    <submittedName>
        <fullName evidence="1">Uncharacterized protein</fullName>
    </submittedName>
</protein>
<dbReference type="EMBL" id="FN668653">
    <property type="protein sequence ID" value="CBK22969.2"/>
    <property type="molecule type" value="Genomic_DNA"/>
</dbReference>
<dbReference type="Proteomes" id="UP000008312">
    <property type="component" value="Unassembled WGS sequence"/>
</dbReference>
<dbReference type="GeneID" id="24920062"/>
<dbReference type="RefSeq" id="XP_012897017.1">
    <property type="nucleotide sequence ID" value="XM_013041563.1"/>
</dbReference>
<evidence type="ECO:0000313" key="2">
    <source>
        <dbReference type="Proteomes" id="UP000008312"/>
    </source>
</evidence>
<sequence length="53" mass="6214">MGSRMIHFSTKYICHLSNASVSNDTCNFRCFGIHSIFHLDRLCLILWRELGLR</sequence>
<dbReference type="InParanoid" id="D8M4I0"/>
<keyword evidence="2" id="KW-1185">Reference proteome</keyword>
<organism evidence="1">
    <name type="scientific">Blastocystis hominis</name>
    <dbReference type="NCBI Taxonomy" id="12968"/>
    <lineage>
        <taxon>Eukaryota</taxon>
        <taxon>Sar</taxon>
        <taxon>Stramenopiles</taxon>
        <taxon>Bigyra</taxon>
        <taxon>Opalozoa</taxon>
        <taxon>Opalinata</taxon>
        <taxon>Blastocystidae</taxon>
        <taxon>Blastocystis</taxon>
    </lineage>
</organism>
<accession>D8M4I0</accession>